<gene>
    <name evidence="1" type="ORF">PACLA_8A032007</name>
</gene>
<organism evidence="1 2">
    <name type="scientific">Paramuricea clavata</name>
    <name type="common">Red gorgonian</name>
    <name type="synonym">Violescent sea-whip</name>
    <dbReference type="NCBI Taxonomy" id="317549"/>
    <lineage>
        <taxon>Eukaryota</taxon>
        <taxon>Metazoa</taxon>
        <taxon>Cnidaria</taxon>
        <taxon>Anthozoa</taxon>
        <taxon>Octocorallia</taxon>
        <taxon>Malacalcyonacea</taxon>
        <taxon>Plexauridae</taxon>
        <taxon>Paramuricea</taxon>
    </lineage>
</organism>
<evidence type="ECO:0000313" key="1">
    <source>
        <dbReference type="EMBL" id="CAB4044175.1"/>
    </source>
</evidence>
<evidence type="ECO:0000313" key="2">
    <source>
        <dbReference type="Proteomes" id="UP001152795"/>
    </source>
</evidence>
<keyword evidence="2" id="KW-1185">Reference proteome</keyword>
<feature type="non-terminal residue" evidence="1">
    <location>
        <position position="1"/>
    </location>
</feature>
<reference evidence="1" key="1">
    <citation type="submission" date="2020-04" db="EMBL/GenBank/DDBJ databases">
        <authorList>
            <person name="Alioto T."/>
            <person name="Alioto T."/>
            <person name="Gomez Garrido J."/>
        </authorList>
    </citation>
    <scope>NUCLEOTIDE SEQUENCE</scope>
    <source>
        <strain evidence="1">A484AB</strain>
    </source>
</reference>
<dbReference type="AlphaFoldDB" id="A0A7D9MDD7"/>
<protein>
    <submittedName>
        <fullName evidence="1">Uncharacterized protein</fullName>
    </submittedName>
</protein>
<proteinExistence type="predicted"/>
<dbReference type="Proteomes" id="UP001152795">
    <property type="component" value="Unassembled WGS sequence"/>
</dbReference>
<dbReference type="EMBL" id="CACRXK020034170">
    <property type="protein sequence ID" value="CAB4044175.1"/>
    <property type="molecule type" value="Genomic_DNA"/>
</dbReference>
<comment type="caution">
    <text evidence="1">The sequence shown here is derived from an EMBL/GenBank/DDBJ whole genome shotgun (WGS) entry which is preliminary data.</text>
</comment>
<name>A0A7D9MDD7_PARCT</name>
<accession>A0A7D9MDD7</accession>
<sequence length="196" mass="22012">SLFVIALCVQCFFLVAIVDVTYECIHDPDLDCFRKKDDVKLSDTPNDDSPVNCSTISSHDFVTCYRLTAFDPERAFIGAAAGYLLFKMLNFCLLIVAHSLLWAAKKWGSKMVYIKFGLVIAFTMAICVPAILRIYLDEVESAFRKMSYTVLVQIGSLLCLLYYFVALPWDVFVKSEEYYGDASSPDNVDANGNELA</sequence>